<dbReference type="InterPro" id="IPR017907">
    <property type="entry name" value="Znf_RING_CS"/>
</dbReference>
<evidence type="ECO:0000313" key="14">
    <source>
        <dbReference type="Proteomes" id="UP000241769"/>
    </source>
</evidence>
<evidence type="ECO:0000256" key="5">
    <source>
        <dbReference type="ARBA" id="ARBA00022737"/>
    </source>
</evidence>
<evidence type="ECO:0000256" key="10">
    <source>
        <dbReference type="SAM" id="Coils"/>
    </source>
</evidence>
<evidence type="ECO:0000259" key="12">
    <source>
        <dbReference type="PROSITE" id="PS51873"/>
    </source>
</evidence>
<dbReference type="PANTHER" id="PTHR11685">
    <property type="entry name" value="RBR FAMILY RING FINGER AND IBR DOMAIN-CONTAINING"/>
    <property type="match status" value="1"/>
</dbReference>
<evidence type="ECO:0000259" key="11">
    <source>
        <dbReference type="PROSITE" id="PS50089"/>
    </source>
</evidence>
<comment type="caution">
    <text evidence="13">The sequence shown here is derived from an EMBL/GenBank/DDBJ whole genome shotgun (WGS) entry which is preliminary data.</text>
</comment>
<dbReference type="Gene3D" id="3.10.110.10">
    <property type="entry name" value="Ubiquitin Conjugating Enzyme"/>
    <property type="match status" value="1"/>
</dbReference>
<keyword evidence="8" id="KW-0862">Zinc</keyword>
<evidence type="ECO:0000313" key="13">
    <source>
        <dbReference type="EMBL" id="PRP81053.1"/>
    </source>
</evidence>
<dbReference type="CDD" id="cd11605">
    <property type="entry name" value="RWD_DRWD_ELF-like"/>
    <property type="match status" value="1"/>
</dbReference>
<dbReference type="SMART" id="SM00184">
    <property type="entry name" value="RING"/>
    <property type="match status" value="2"/>
</dbReference>
<dbReference type="AlphaFoldDB" id="A0A2P6NAU2"/>
<dbReference type="PROSITE" id="PS00518">
    <property type="entry name" value="ZF_RING_1"/>
    <property type="match status" value="1"/>
</dbReference>
<dbReference type="InterPro" id="IPR013083">
    <property type="entry name" value="Znf_RING/FYVE/PHD"/>
</dbReference>
<dbReference type="InParanoid" id="A0A2P6NAU2"/>
<dbReference type="GO" id="GO:0008270">
    <property type="term" value="F:zinc ion binding"/>
    <property type="evidence" value="ECO:0007669"/>
    <property type="project" value="UniProtKB-KW"/>
</dbReference>
<comment type="catalytic activity">
    <reaction evidence="1">
        <text>[E2 ubiquitin-conjugating enzyme]-S-ubiquitinyl-L-cysteine + [acceptor protein]-L-lysine = [E2 ubiquitin-conjugating enzyme]-L-cysteine + [acceptor protein]-N(6)-ubiquitinyl-L-lysine.</text>
        <dbReference type="EC" id="2.3.2.31"/>
    </reaction>
</comment>
<dbReference type="SMART" id="SM00647">
    <property type="entry name" value="IBR"/>
    <property type="match status" value="2"/>
</dbReference>
<keyword evidence="3" id="KW-0808">Transferase</keyword>
<dbReference type="Pfam" id="PF00097">
    <property type="entry name" value="zf-C3HC4"/>
    <property type="match status" value="1"/>
</dbReference>
<feature type="domain" description="RING-type" evidence="12">
    <location>
        <begin position="494"/>
        <end position="722"/>
    </location>
</feature>
<keyword evidence="6 9" id="KW-0863">Zinc-finger</keyword>
<dbReference type="Pfam" id="PF01485">
    <property type="entry name" value="IBR"/>
    <property type="match status" value="1"/>
</dbReference>
<dbReference type="Pfam" id="PF22191">
    <property type="entry name" value="IBR_1"/>
    <property type="match status" value="1"/>
</dbReference>
<dbReference type="EMBL" id="MDYQ01000131">
    <property type="protein sequence ID" value="PRP81053.1"/>
    <property type="molecule type" value="Genomic_DNA"/>
</dbReference>
<dbReference type="EC" id="2.3.2.31" evidence="2"/>
<organism evidence="13 14">
    <name type="scientific">Planoprotostelium fungivorum</name>
    <dbReference type="NCBI Taxonomy" id="1890364"/>
    <lineage>
        <taxon>Eukaryota</taxon>
        <taxon>Amoebozoa</taxon>
        <taxon>Evosea</taxon>
        <taxon>Variosea</taxon>
        <taxon>Cavosteliida</taxon>
        <taxon>Cavosteliaceae</taxon>
        <taxon>Planoprotostelium</taxon>
    </lineage>
</organism>
<keyword evidence="10" id="KW-0175">Coiled coil</keyword>
<dbReference type="InterPro" id="IPR018957">
    <property type="entry name" value="Znf_C3HC4_RING-type"/>
</dbReference>
<reference evidence="13 14" key="1">
    <citation type="journal article" date="2018" name="Genome Biol. Evol.">
        <title>Multiple Roots of Fruiting Body Formation in Amoebozoa.</title>
        <authorList>
            <person name="Hillmann F."/>
            <person name="Forbes G."/>
            <person name="Novohradska S."/>
            <person name="Ferling I."/>
            <person name="Riege K."/>
            <person name="Groth M."/>
            <person name="Westermann M."/>
            <person name="Marz M."/>
            <person name="Spaller T."/>
            <person name="Winckler T."/>
            <person name="Schaap P."/>
            <person name="Glockner G."/>
        </authorList>
    </citation>
    <scope>NUCLEOTIDE SEQUENCE [LARGE SCALE GENOMIC DNA]</scope>
    <source>
        <strain evidence="13 14">Jena</strain>
    </source>
</reference>
<keyword evidence="4" id="KW-0479">Metal-binding</keyword>
<protein>
    <recommendedName>
        <fullName evidence="2">RBR-type E3 ubiquitin transferase</fullName>
        <ecNumber evidence="2">2.3.2.31</ecNumber>
    </recommendedName>
</protein>
<dbReference type="InterPro" id="IPR016135">
    <property type="entry name" value="UBQ-conjugating_enzyme/RWD"/>
</dbReference>
<dbReference type="Gene3D" id="3.30.40.10">
    <property type="entry name" value="Zinc/RING finger domain, C3HC4 (zinc finger)"/>
    <property type="match status" value="1"/>
</dbReference>
<evidence type="ECO:0000256" key="8">
    <source>
        <dbReference type="ARBA" id="ARBA00022833"/>
    </source>
</evidence>
<dbReference type="Gene3D" id="1.20.120.1750">
    <property type="match status" value="1"/>
</dbReference>
<dbReference type="Pfam" id="PF05773">
    <property type="entry name" value="RWD"/>
    <property type="match status" value="1"/>
</dbReference>
<dbReference type="SUPFAM" id="SSF57850">
    <property type="entry name" value="RING/U-box"/>
    <property type="match status" value="2"/>
</dbReference>
<keyword evidence="5" id="KW-0677">Repeat</keyword>
<evidence type="ECO:0000256" key="2">
    <source>
        <dbReference type="ARBA" id="ARBA00012251"/>
    </source>
</evidence>
<dbReference type="CDD" id="cd16773">
    <property type="entry name" value="RING-HC_RBR_TRIAD1"/>
    <property type="match status" value="1"/>
</dbReference>
<dbReference type="InterPro" id="IPR002867">
    <property type="entry name" value="IBR_dom"/>
</dbReference>
<dbReference type="SUPFAM" id="SSF54495">
    <property type="entry name" value="UBC-like"/>
    <property type="match status" value="1"/>
</dbReference>
<dbReference type="PROSITE" id="PS50089">
    <property type="entry name" value="ZF_RING_2"/>
    <property type="match status" value="1"/>
</dbReference>
<dbReference type="PROSITE" id="PS51873">
    <property type="entry name" value="TRIAD"/>
    <property type="match status" value="1"/>
</dbReference>
<sequence>MLVATLTLTPTDWLHMIDSESKSHRKLVDIAGVVDRRDDDQTENLKETISAFDRFRSSLVKNIFGNRHSSPPVPATPSSVLDSLLLGRDLLCRFDVLSLKGLLASRIGGNFSSFSLNLRIGLTSLCTDFSAWSTQPYRGDCPSTEISWEQLHQVMEGRSPSEQVHQEHPALFGTHTVTSLLSNVLGPYVFGVKRSRADLIVSQNAVHRTEVIVGSPFKEEEIFIRKSMLYTKGGLRPNLWKAGLCANVRHDHKSAHTGDPSINERDEEAIDHSFGKRQPLPLEECIEAQNGEMTVIESYFGEDIVISQSLPLRFSVRLSNDYDMGLSAIFLWPAKYPSVPPEVIIRCPSTEEIESLEQFVDMLALRDMDTITMVELIEKRVKSHVLGYGKKREDDVTEYTRTFQDLTGCRYDIISPDTVATLRDKMIEEVSNRLKVSKSDATTILIRFRWDAERLKREHSEALRDHSVEGFFSNKLGFNREEERKEITLEDVTSSYECLVCCDSMSYDQVSILPCGHQFCDDCYSTYLCISIDNGGASNGMNCPAHRCQRYLDNVFICSLVPDYTSYRRYISLSSKSFSSSNSSSFHCPSPSCEYQIHCKTPSTIGGFQCACGEVFCNQCQGSLHWPVACEEYKLYVKEEEEKLRARYQSQYQMEKKKLEEVISTLAENYIKSMTKKCPRCTSNIEKNGGCNHMSCSRCSFQFCWMCGENWATTHYGCTHVVQWWTDDKKAPAPVPQIQEIVTDQPSREDEWKQDALLRGRVKQTLKQRTMKGIIDANHIEILRNLLEMIAIARQISNNCISILKAEPGKKSNHFKSLSNKLRELIYIASMNIDDHPDDRQMKSHIKNFISVFQQMLQTTKVKSKTQVQPESVDLEKKDIDSILKNITLAFVQKT</sequence>
<gene>
    <name evidence="13" type="ORF">PROFUN_11131</name>
</gene>
<evidence type="ECO:0000256" key="6">
    <source>
        <dbReference type="ARBA" id="ARBA00022771"/>
    </source>
</evidence>
<evidence type="ECO:0000256" key="9">
    <source>
        <dbReference type="PROSITE-ProRule" id="PRU00175"/>
    </source>
</evidence>
<dbReference type="Proteomes" id="UP000241769">
    <property type="component" value="Unassembled WGS sequence"/>
</dbReference>
<feature type="coiled-coil region" evidence="10">
    <location>
        <begin position="638"/>
        <end position="669"/>
    </location>
</feature>
<accession>A0A2P6NAU2</accession>
<evidence type="ECO:0000256" key="7">
    <source>
        <dbReference type="ARBA" id="ARBA00022786"/>
    </source>
</evidence>
<dbReference type="InterPro" id="IPR044066">
    <property type="entry name" value="TRIAD_supradom"/>
</dbReference>
<proteinExistence type="predicted"/>
<dbReference type="InterPro" id="IPR001841">
    <property type="entry name" value="Znf_RING"/>
</dbReference>
<dbReference type="GO" id="GO:0061630">
    <property type="term" value="F:ubiquitin protein ligase activity"/>
    <property type="evidence" value="ECO:0007669"/>
    <property type="project" value="UniProtKB-EC"/>
</dbReference>
<dbReference type="OrthoDB" id="10009520at2759"/>
<evidence type="ECO:0000256" key="1">
    <source>
        <dbReference type="ARBA" id="ARBA00001798"/>
    </source>
</evidence>
<keyword evidence="14" id="KW-1185">Reference proteome</keyword>
<evidence type="ECO:0000256" key="4">
    <source>
        <dbReference type="ARBA" id="ARBA00022723"/>
    </source>
</evidence>
<dbReference type="STRING" id="1890364.A0A2P6NAU2"/>
<dbReference type="InterPro" id="IPR031127">
    <property type="entry name" value="E3_UB_ligase_RBR"/>
</dbReference>
<dbReference type="GO" id="GO:0016567">
    <property type="term" value="P:protein ubiquitination"/>
    <property type="evidence" value="ECO:0007669"/>
    <property type="project" value="InterPro"/>
</dbReference>
<name>A0A2P6NAU2_9EUKA</name>
<dbReference type="CDD" id="cd20335">
    <property type="entry name" value="BRcat_RBR"/>
    <property type="match status" value="1"/>
</dbReference>
<keyword evidence="7" id="KW-0833">Ubl conjugation pathway</keyword>
<evidence type="ECO:0000256" key="3">
    <source>
        <dbReference type="ARBA" id="ARBA00022679"/>
    </source>
</evidence>
<feature type="domain" description="RING-type" evidence="11">
    <location>
        <begin position="498"/>
        <end position="547"/>
    </location>
</feature>
<dbReference type="InterPro" id="IPR006575">
    <property type="entry name" value="RWD_dom"/>
</dbReference>